<keyword evidence="3" id="KW-1185">Reference proteome</keyword>
<accession>A0A3Q7ITQ4</accession>
<dbReference type="InterPro" id="IPR057136">
    <property type="entry name" value="At2g35280_TPR_dom"/>
</dbReference>
<dbReference type="Gramene" id="Solyc11g020555.1.1">
    <property type="protein sequence ID" value="Solyc11g020555.1.1"/>
    <property type="gene ID" value="Solyc11g020555.1"/>
</dbReference>
<feature type="domain" description="At2g35280-like TPR" evidence="1">
    <location>
        <begin position="118"/>
        <end position="192"/>
    </location>
</feature>
<name>A0A3Q7ITQ4_SOLLC</name>
<evidence type="ECO:0000313" key="2">
    <source>
        <dbReference type="EnsemblPlants" id="Solyc11g020555.1.1"/>
    </source>
</evidence>
<dbReference type="EnsemblPlants" id="Solyc11g020555.1.1">
    <property type="protein sequence ID" value="Solyc11g020555.1.1"/>
    <property type="gene ID" value="Solyc11g020555.1"/>
</dbReference>
<reference evidence="2" key="2">
    <citation type="submission" date="2019-01" db="UniProtKB">
        <authorList>
            <consortium name="EnsemblPlants"/>
        </authorList>
    </citation>
    <scope>IDENTIFICATION</scope>
    <source>
        <strain evidence="2">cv. Heinz 1706</strain>
    </source>
</reference>
<dbReference type="AlphaFoldDB" id="A0A3Q7ITQ4"/>
<proteinExistence type="predicted"/>
<reference evidence="2" key="1">
    <citation type="journal article" date="2012" name="Nature">
        <title>The tomato genome sequence provides insights into fleshy fruit evolution.</title>
        <authorList>
            <consortium name="Tomato Genome Consortium"/>
        </authorList>
    </citation>
    <scope>NUCLEOTIDE SEQUENCE [LARGE SCALE GENOMIC DNA]</scope>
    <source>
        <strain evidence="2">cv. Heinz 1706</strain>
    </source>
</reference>
<evidence type="ECO:0000313" key="3">
    <source>
        <dbReference type="Proteomes" id="UP000004994"/>
    </source>
</evidence>
<protein>
    <recommendedName>
        <fullName evidence="1">At2g35280-like TPR domain-containing protein</fullName>
    </recommendedName>
</protein>
<dbReference type="Proteomes" id="UP000004994">
    <property type="component" value="Chromosome 11"/>
</dbReference>
<sequence length="197" mass="22356">MDESIRANILNRETLSNIDLVFGELIREDMHINTQASWIRPTQLTWLYVHQKMIQDSVVVALSGAVSSAITVANSKVWHNFYGLWVEDDCFLYECWLVSLRDALVIPRGSLVRPIAAIKNYFKNGSTDEALEMLERESEGGHKAATYVFALISIFLRGETGEHGIETIGHMKGMQQQRILTRECQQSLRQILGTICI</sequence>
<evidence type="ECO:0000259" key="1">
    <source>
        <dbReference type="Pfam" id="PF23310"/>
    </source>
</evidence>
<dbReference type="Pfam" id="PF23310">
    <property type="entry name" value="TPR_27"/>
    <property type="match status" value="1"/>
</dbReference>
<dbReference type="InParanoid" id="A0A3Q7ITQ4"/>
<organism evidence="2">
    <name type="scientific">Solanum lycopersicum</name>
    <name type="common">Tomato</name>
    <name type="synonym">Lycopersicon esculentum</name>
    <dbReference type="NCBI Taxonomy" id="4081"/>
    <lineage>
        <taxon>Eukaryota</taxon>
        <taxon>Viridiplantae</taxon>
        <taxon>Streptophyta</taxon>
        <taxon>Embryophyta</taxon>
        <taxon>Tracheophyta</taxon>
        <taxon>Spermatophyta</taxon>
        <taxon>Magnoliopsida</taxon>
        <taxon>eudicotyledons</taxon>
        <taxon>Gunneridae</taxon>
        <taxon>Pentapetalae</taxon>
        <taxon>asterids</taxon>
        <taxon>lamiids</taxon>
        <taxon>Solanales</taxon>
        <taxon>Solanaceae</taxon>
        <taxon>Solanoideae</taxon>
        <taxon>Solaneae</taxon>
        <taxon>Solanum</taxon>
        <taxon>Solanum subgen. Lycopersicon</taxon>
    </lineage>
</organism>
<dbReference type="PaxDb" id="4081-Solyc11g020570.1.1"/>